<organism evidence="1 2">
    <name type="scientific">Flavobacterium frigoris</name>
    <dbReference type="NCBI Taxonomy" id="229204"/>
    <lineage>
        <taxon>Bacteria</taxon>
        <taxon>Pseudomonadati</taxon>
        <taxon>Bacteroidota</taxon>
        <taxon>Flavobacteriia</taxon>
        <taxon>Flavobacteriales</taxon>
        <taxon>Flavobacteriaceae</taxon>
        <taxon>Flavobacterium</taxon>
    </lineage>
</organism>
<keyword evidence="2" id="KW-1185">Reference proteome</keyword>
<dbReference type="EMBL" id="FOFZ01000016">
    <property type="protein sequence ID" value="SER59252.1"/>
    <property type="molecule type" value="Genomic_DNA"/>
</dbReference>
<evidence type="ECO:0000313" key="1">
    <source>
        <dbReference type="EMBL" id="SER59252.1"/>
    </source>
</evidence>
<dbReference type="OrthoDB" id="1261979at2"/>
<reference evidence="2" key="1">
    <citation type="submission" date="2016-10" db="EMBL/GenBank/DDBJ databases">
        <authorList>
            <person name="Varghese N."/>
            <person name="Submissions S."/>
        </authorList>
    </citation>
    <scope>NUCLEOTIDE SEQUENCE [LARGE SCALE GENOMIC DNA]</scope>
    <source>
        <strain evidence="2">DSM 15719</strain>
    </source>
</reference>
<accession>A0A1H9QFM9</accession>
<proteinExistence type="predicted"/>
<name>A0A1H9QFM9_FLAFI</name>
<dbReference type="Proteomes" id="UP000183658">
    <property type="component" value="Unassembled WGS sequence"/>
</dbReference>
<sequence length="151" mass="16747">MSTNNASTQALISTPPGELVKELTFSESGKISFTNKRPNKPLQPLVEVYLDASKNIQVSTVFFIDAAITGLDANSFTIYQDYCVSDFGSPRLQFFISYDAQETDATDFQAYQISFQALPSIFSNEDITTIQTFLWDIDPITSRGTETTVQG</sequence>
<evidence type="ECO:0000313" key="2">
    <source>
        <dbReference type="Proteomes" id="UP000183658"/>
    </source>
</evidence>
<dbReference type="RefSeq" id="WP_074724393.1">
    <property type="nucleotide sequence ID" value="NZ_CBCRVS010000017.1"/>
</dbReference>
<gene>
    <name evidence="1" type="ORF">SAMN05444355_11632</name>
</gene>
<dbReference type="AlphaFoldDB" id="A0A1H9QFM9"/>
<protein>
    <submittedName>
        <fullName evidence="1">Uncharacterized protein</fullName>
    </submittedName>
</protein>